<dbReference type="AlphaFoldDB" id="A0A5S4TLF0"/>
<comment type="caution">
    <text evidence="2">The sequence shown here is derived from an EMBL/GenBank/DDBJ whole genome shotgun (WGS) entry which is preliminary data.</text>
</comment>
<organism evidence="2 4">
    <name type="scientific">Streptococcus pyogenes</name>
    <dbReference type="NCBI Taxonomy" id="1314"/>
    <lineage>
        <taxon>Bacteria</taxon>
        <taxon>Bacillati</taxon>
        <taxon>Bacillota</taxon>
        <taxon>Bacilli</taxon>
        <taxon>Lactobacillales</taxon>
        <taxon>Streptococcaceae</taxon>
        <taxon>Streptococcus</taxon>
    </lineage>
</organism>
<gene>
    <name evidence="2" type="ORF">E0F67_02285</name>
    <name evidence="1" type="ORF">FGO82_12155</name>
</gene>
<reference evidence="1 3" key="2">
    <citation type="submission" date="2019-05" db="EMBL/GenBank/DDBJ databases">
        <title>Novel genomic isolates of S.pyogenes and S.dysgalactiae subsp. equisimilis associated to necrotising fasciitis (NSTI).</title>
        <authorList>
            <person name="Barrantes I."/>
        </authorList>
    </citation>
    <scope>NUCLEOTIDE SEQUENCE [LARGE SCALE GENOMIC DNA]</scope>
    <source>
        <strain evidence="1 3">SPY6028</strain>
    </source>
</reference>
<accession>A0A5S4TLF0</accession>
<dbReference type="Proteomes" id="UP000325300">
    <property type="component" value="Unassembled WGS sequence"/>
</dbReference>
<evidence type="ECO:0000313" key="4">
    <source>
        <dbReference type="Proteomes" id="UP000325300"/>
    </source>
</evidence>
<dbReference type="EMBL" id="SJLI01000001">
    <property type="protein sequence ID" value="TYK95904.1"/>
    <property type="molecule type" value="Genomic_DNA"/>
</dbReference>
<protein>
    <submittedName>
        <fullName evidence="2">Uncharacterized protein</fullName>
    </submittedName>
</protein>
<evidence type="ECO:0000313" key="2">
    <source>
        <dbReference type="EMBL" id="TYK95904.1"/>
    </source>
</evidence>
<dbReference type="Proteomes" id="UP000316580">
    <property type="component" value="Unassembled WGS sequence"/>
</dbReference>
<evidence type="ECO:0000313" key="1">
    <source>
        <dbReference type="EMBL" id="TNY45960.1"/>
    </source>
</evidence>
<sequence>MTLHNFSSFRNDSFIIARRRNKTNKRRKEKMNSLKLSIKPKLEPNDGQCLLSSGYSVKINDWELGKGVVDFRLEMPADKKPKATITFIPNLVDIDGMMAAGVQGLLPESDID</sequence>
<dbReference type="EMBL" id="VCID01000545">
    <property type="protein sequence ID" value="TNY45960.1"/>
    <property type="molecule type" value="Genomic_DNA"/>
</dbReference>
<reference evidence="2 4" key="1">
    <citation type="submission" date="2019-02" db="EMBL/GenBank/DDBJ databases">
        <title>Novel genomic isolates of S. pyogenes and S. dysgalactiae subsp. equisimilis associated to necrotising fasciitis (NSTI).</title>
        <authorList>
            <person name="Barrantes I."/>
        </authorList>
    </citation>
    <scope>NUCLEOTIDE SEQUENCE [LARGE SCALE GENOMIC DNA]</scope>
    <source>
        <strain evidence="2 4">SPY5003</strain>
    </source>
</reference>
<evidence type="ECO:0000313" key="3">
    <source>
        <dbReference type="Proteomes" id="UP000316580"/>
    </source>
</evidence>
<proteinExistence type="predicted"/>
<name>A0A5S4TLF0_STRPY</name>